<evidence type="ECO:0000256" key="4">
    <source>
        <dbReference type="ARBA" id="ARBA00022989"/>
    </source>
</evidence>
<feature type="region of interest" description="Disordered" evidence="6">
    <location>
        <begin position="458"/>
        <end position="483"/>
    </location>
</feature>
<evidence type="ECO:0000256" key="2">
    <source>
        <dbReference type="ARBA" id="ARBA00007168"/>
    </source>
</evidence>
<sequence>MEEPQSPEGATESLFHGDNDDVDFVREAGDIARLASLQVDTATDDPEEQGLVSPPRPLVRVTSGGYIDGRPPPSPRGGPVLKEPKTARDRVWAFVFALQALGAVGVMVLKARSVDASPIVAWALVAVMASLASLSDDSAGNALNASHAPAILVVTALALLCGVRVERTHSIPWALLCVTFAFLALALYLSRRKAVNDSSYVLATVALSRLVPWPRVSIIATAAQALHFLLVAGVLRDGNDAYVILVLAHAAWTCQAWRLAVRAVVAADLERRLAGEGDSLKPLIRRACTYSLGTIAKAALVCPPMELLRALSVDGLAPSTKRRRREACLGRALLRGKAFSAAARDVDGVIIHQELTELLDGDAVVRGCRACAAFVGASTAIICAALHSIDSVEAPPVLSVGGAFLCGWVISSIALEPLASTAQATILCYADRPRGLEGADPILYRRFCRLAPSRPPRWVEPTENPMSPRRRSLSDTDYREVAL</sequence>
<feature type="region of interest" description="Disordered" evidence="6">
    <location>
        <begin position="1"/>
        <end position="20"/>
    </location>
</feature>
<evidence type="ECO:0000256" key="3">
    <source>
        <dbReference type="ARBA" id="ARBA00022692"/>
    </source>
</evidence>
<dbReference type="EMBL" id="CAKKNE010000003">
    <property type="protein sequence ID" value="CAH0372166.1"/>
    <property type="molecule type" value="Genomic_DNA"/>
</dbReference>
<feature type="transmembrane region" description="Helical" evidence="7">
    <location>
        <begin position="146"/>
        <end position="165"/>
    </location>
</feature>
<keyword evidence="3 7" id="KW-0812">Transmembrane</keyword>
<reference evidence="8" key="1">
    <citation type="submission" date="2021-11" db="EMBL/GenBank/DDBJ databases">
        <authorList>
            <consortium name="Genoscope - CEA"/>
            <person name="William W."/>
        </authorList>
    </citation>
    <scope>NUCLEOTIDE SEQUENCE</scope>
</reference>
<comment type="caution">
    <text evidence="8">The sequence shown here is derived from an EMBL/GenBank/DDBJ whole genome shotgun (WGS) entry which is preliminary data.</text>
</comment>
<dbReference type="Proteomes" id="UP000789595">
    <property type="component" value="Unassembled WGS sequence"/>
</dbReference>
<evidence type="ECO:0000313" key="9">
    <source>
        <dbReference type="Proteomes" id="UP000789595"/>
    </source>
</evidence>
<evidence type="ECO:0000256" key="6">
    <source>
        <dbReference type="SAM" id="MobiDB-lite"/>
    </source>
</evidence>
<dbReference type="AlphaFoldDB" id="A0A8J2SQ36"/>
<evidence type="ECO:0000313" key="8">
    <source>
        <dbReference type="EMBL" id="CAH0372166.1"/>
    </source>
</evidence>
<feature type="transmembrane region" description="Helical" evidence="7">
    <location>
        <begin position="116"/>
        <end position="134"/>
    </location>
</feature>
<gene>
    <name evidence="8" type="ORF">PECAL_3P21460</name>
</gene>
<keyword evidence="5 7" id="KW-0472">Membrane</keyword>
<accession>A0A8J2SQ36</accession>
<dbReference type="GO" id="GO:0022857">
    <property type="term" value="F:transmembrane transporter activity"/>
    <property type="evidence" value="ECO:0007669"/>
    <property type="project" value="InterPro"/>
</dbReference>
<comment type="similarity">
    <text evidence="2">Belongs to the CTL (choline transporter-like) family.</text>
</comment>
<evidence type="ECO:0000256" key="1">
    <source>
        <dbReference type="ARBA" id="ARBA00004141"/>
    </source>
</evidence>
<protein>
    <submittedName>
        <fullName evidence="8">Uncharacterized protein</fullName>
    </submittedName>
</protein>
<proteinExistence type="inferred from homology"/>
<feature type="transmembrane region" description="Helical" evidence="7">
    <location>
        <begin position="91"/>
        <end position="110"/>
    </location>
</feature>
<keyword evidence="9" id="KW-1185">Reference proteome</keyword>
<comment type="subcellular location">
    <subcellularLocation>
        <location evidence="1">Membrane</location>
        <topology evidence="1">Multi-pass membrane protein</topology>
    </subcellularLocation>
</comment>
<name>A0A8J2SQ36_9STRA</name>
<evidence type="ECO:0000256" key="5">
    <source>
        <dbReference type="ARBA" id="ARBA00023136"/>
    </source>
</evidence>
<evidence type="ECO:0000256" key="7">
    <source>
        <dbReference type="SAM" id="Phobius"/>
    </source>
</evidence>
<dbReference type="PANTHER" id="PTHR12385:SF4">
    <property type="entry name" value="PROTEIN PNS1"/>
    <property type="match status" value="1"/>
</dbReference>
<keyword evidence="4 7" id="KW-1133">Transmembrane helix</keyword>
<dbReference type="GO" id="GO:0016020">
    <property type="term" value="C:membrane"/>
    <property type="evidence" value="ECO:0007669"/>
    <property type="project" value="UniProtKB-SubCell"/>
</dbReference>
<feature type="compositionally biased region" description="Basic and acidic residues" evidence="6">
    <location>
        <begin position="472"/>
        <end position="483"/>
    </location>
</feature>
<dbReference type="PANTHER" id="PTHR12385">
    <property type="entry name" value="CHOLINE TRANSPORTER-LIKE (SLC FAMILY 44)"/>
    <property type="match status" value="1"/>
</dbReference>
<organism evidence="8 9">
    <name type="scientific">Pelagomonas calceolata</name>
    <dbReference type="NCBI Taxonomy" id="35677"/>
    <lineage>
        <taxon>Eukaryota</taxon>
        <taxon>Sar</taxon>
        <taxon>Stramenopiles</taxon>
        <taxon>Ochrophyta</taxon>
        <taxon>Pelagophyceae</taxon>
        <taxon>Pelagomonadales</taxon>
        <taxon>Pelagomonadaceae</taxon>
        <taxon>Pelagomonas</taxon>
    </lineage>
</organism>
<feature type="transmembrane region" description="Helical" evidence="7">
    <location>
        <begin position="171"/>
        <end position="189"/>
    </location>
</feature>
<dbReference type="InterPro" id="IPR007603">
    <property type="entry name" value="Choline_transptr-like"/>
</dbReference>